<proteinExistence type="predicted"/>
<dbReference type="AlphaFoldDB" id="A0A1V9U2R6"/>
<dbReference type="RefSeq" id="WP_081516124.1">
    <property type="nucleotide sequence ID" value="NZ_NBEW01000070.1"/>
</dbReference>
<comment type="caution">
    <text evidence="1">The sequence shown here is derived from an EMBL/GenBank/DDBJ whole genome shotgun (WGS) entry which is preliminary data.</text>
</comment>
<sequence length="811" mass="96337">MEIYTLTDEKRQRILSKLKYKQIKILSDSTMYKVKSEMITKDFVIANDWKLTDIREDAFWNLRSMDNNQVKNIPKLKCECGKNLRYQYILRSSSGKELKLGVTHFAQHAGIPQNIARQIHSRLNKVMIFRDEILTKYSQGERFPLEEYNIVSKKGLLLEFGEDFNYKLKKFKDANLPLFHVDESRLMRKYFKAKEANIALYRIIDDENFDDKYLLFKETLNQYIDFSEFIDTKSDAKWLSKTLIGCRIVEQSIENIMLYSIGKTGKILREDYIKRTNTRLKNLPIDENFKRGFIRILDEIKDSVYEKNEIDILLRKEEEILIDLNVLQVELYGKDAIQDSQDEQTKRTTKEIDRSINRIRKKYDEYTIVREEYLQLINSYRSKNPKLVSNLEKISDGQIILPVTVEEEYTKMIGKYNNLPKLNKDENKIVRYFTLRHKINIPGEGIKQGYSLAASLDKFKRVKDDEVKKLLLEYLVLRVKLIKEITGFKQQNMRDMYFRAIEIISKYDVYSYKKDSNIELYDIDILINNSTNNTNIKLGEDIKVLKSELESIISKSKQKDLINGILNELVNTYKKTETPTMDILNILDKIVARESTFYYGKIHNSSNLWKQEFIKFLYKVNYYYVGNKLSNDFSKVDKTILNKNLEFLVFIDEVVKPGLETEILSKEERIKVHRKKLIKKVKLIYGKSKKSRSIYGKNKRVNKYKSKEYFYRIRRNLSVIDSLSGYGNLQRSERTEKLLSKRLNISSKKVEMIRKILEKYPQRDSVEFKREIESLPIPKDMQERIIFFEANKKDIREIKDAFEIKNKLVIK</sequence>
<name>A0A1V9U2R6_9LACO</name>
<dbReference type="EMBL" id="NBEY01000090">
    <property type="protein sequence ID" value="OQR24195.1"/>
    <property type="molecule type" value="Genomic_DNA"/>
</dbReference>
<gene>
    <name evidence="1" type="ORF">B6U37_10295</name>
</gene>
<reference evidence="1 2" key="1">
    <citation type="submission" date="2017-03" db="EMBL/GenBank/DDBJ databases">
        <title>Phylogenomics and comparative genomics of Lactobacillus salivarius, a mammalian gut commensal.</title>
        <authorList>
            <person name="Harris H.M."/>
        </authorList>
    </citation>
    <scope>NUCLEOTIDE SEQUENCE [LARGE SCALE GENOMIC DNA]</scope>
    <source>
        <strain evidence="1 2">AH4231</strain>
    </source>
</reference>
<protein>
    <submittedName>
        <fullName evidence="1">Uncharacterized protein</fullName>
    </submittedName>
</protein>
<accession>A0A1V9U2R6</accession>
<dbReference type="Proteomes" id="UP000192353">
    <property type="component" value="Unassembled WGS sequence"/>
</dbReference>
<organism evidence="1 2">
    <name type="scientific">Ligilactobacillus salivarius</name>
    <dbReference type="NCBI Taxonomy" id="1624"/>
    <lineage>
        <taxon>Bacteria</taxon>
        <taxon>Bacillati</taxon>
        <taxon>Bacillota</taxon>
        <taxon>Bacilli</taxon>
        <taxon>Lactobacillales</taxon>
        <taxon>Lactobacillaceae</taxon>
        <taxon>Ligilactobacillus</taxon>
    </lineage>
</organism>
<evidence type="ECO:0000313" key="2">
    <source>
        <dbReference type="Proteomes" id="UP000192353"/>
    </source>
</evidence>
<evidence type="ECO:0000313" key="1">
    <source>
        <dbReference type="EMBL" id="OQR24195.1"/>
    </source>
</evidence>